<dbReference type="AlphaFoldDB" id="A0A0P6J400"/>
<dbReference type="EMBL" id="GDUN01001085">
    <property type="protein sequence ID" value="JAN94834.1"/>
    <property type="molecule type" value="mRNA"/>
</dbReference>
<feature type="non-terminal residue" evidence="1">
    <location>
        <position position="1"/>
    </location>
</feature>
<name>A0A0P6J400_AEDAE</name>
<protein>
    <submittedName>
        <fullName evidence="1">Uncharacterized protein</fullName>
    </submittedName>
</protein>
<proteinExistence type="evidence at transcript level"/>
<sequence length="104" mass="11662">CRLHTAWQVDNTLCPGKSRKFPLRKVPGPTRNRTQTLSACLAANSNHSAKEGPILFDTQIPICINSYLVTRTEKLGNKNTISVTMLTSTPLTHPHYHKICEQYS</sequence>
<organism evidence="1">
    <name type="scientific">Aedes aegypti</name>
    <name type="common">Yellowfever mosquito</name>
    <name type="synonym">Culex aegypti</name>
    <dbReference type="NCBI Taxonomy" id="7159"/>
    <lineage>
        <taxon>Eukaryota</taxon>
        <taxon>Metazoa</taxon>
        <taxon>Ecdysozoa</taxon>
        <taxon>Arthropoda</taxon>
        <taxon>Hexapoda</taxon>
        <taxon>Insecta</taxon>
        <taxon>Pterygota</taxon>
        <taxon>Neoptera</taxon>
        <taxon>Endopterygota</taxon>
        <taxon>Diptera</taxon>
        <taxon>Nematocera</taxon>
        <taxon>Culicoidea</taxon>
        <taxon>Culicidae</taxon>
        <taxon>Culicinae</taxon>
        <taxon>Aedini</taxon>
        <taxon>Aedes</taxon>
        <taxon>Stegomyia</taxon>
    </lineage>
</organism>
<evidence type="ECO:0000313" key="1">
    <source>
        <dbReference type="EMBL" id="JAN94834.1"/>
    </source>
</evidence>
<reference evidence="1" key="1">
    <citation type="journal article" date="2016" name="PLoS ONE">
        <title>A Deep Insight into the Sialome of Male and Female Aedes aegypti Mosquitoes.</title>
        <authorList>
            <person name="Ribeiro J.M."/>
            <person name="Martin-Martin I."/>
            <person name="Arca B."/>
            <person name="Calvo E."/>
        </authorList>
    </citation>
    <scope>NUCLEOTIDE SEQUENCE</scope>
    <source>
        <strain evidence="1">Liverpool</strain>
        <tissue evidence="1">Salivary glands</tissue>
    </source>
</reference>
<accession>A0A0P6J400</accession>